<dbReference type="RefSeq" id="WP_257893941.1">
    <property type="nucleotide sequence ID" value="NZ_JAIMBW010000001.1"/>
</dbReference>
<dbReference type="InterPro" id="IPR001296">
    <property type="entry name" value="Glyco_trans_1"/>
</dbReference>
<evidence type="ECO:0000259" key="2">
    <source>
        <dbReference type="Pfam" id="PF00534"/>
    </source>
</evidence>
<dbReference type="GO" id="GO:0009103">
    <property type="term" value="P:lipopolysaccharide biosynthetic process"/>
    <property type="evidence" value="ECO:0007669"/>
    <property type="project" value="TreeGrafter"/>
</dbReference>
<dbReference type="GO" id="GO:0016757">
    <property type="term" value="F:glycosyltransferase activity"/>
    <property type="evidence" value="ECO:0007669"/>
    <property type="project" value="InterPro"/>
</dbReference>
<evidence type="ECO:0000259" key="3">
    <source>
        <dbReference type="Pfam" id="PF13439"/>
    </source>
</evidence>
<proteinExistence type="predicted"/>
<dbReference type="PANTHER" id="PTHR46401:SF2">
    <property type="entry name" value="GLYCOSYLTRANSFERASE WBBK-RELATED"/>
    <property type="match status" value="1"/>
</dbReference>
<accession>A0A975TTA3</accession>
<dbReference type="Pfam" id="PF00534">
    <property type="entry name" value="Glycos_transf_1"/>
    <property type="match status" value="1"/>
</dbReference>
<protein>
    <submittedName>
        <fullName evidence="5">Glycosyltransferase family 4 protein</fullName>
    </submittedName>
</protein>
<dbReference type="Pfam" id="PF13439">
    <property type="entry name" value="Glyco_transf_4"/>
    <property type="match status" value="1"/>
</dbReference>
<keyword evidence="6" id="KW-1185">Reference proteome</keyword>
<evidence type="ECO:0000313" key="6">
    <source>
        <dbReference type="Proteomes" id="UP000693972"/>
    </source>
</evidence>
<dbReference type="EMBL" id="JAIMBW010000001">
    <property type="protein sequence ID" value="MBY4894364.1"/>
    <property type="molecule type" value="Genomic_DNA"/>
</dbReference>
<gene>
    <name evidence="4" type="ORF">KUL25_16525</name>
    <name evidence="5" type="ORF">KUL25_16530</name>
</gene>
<sequence>MRQAAFAIPGDIDTVTGGYIYERRLLEELRALGHDVAHVQLAASFPDPSDTDMNDAVTQLVALDPARALILDGLVYGSIATEGLARVRAPIVAMIHHPLALETGLATAQRMHLFRTEKANLALARHVLVPSPHTARILRDDYGVPGAKITIAQPGTDVKGGTPSPVDPPLILSVGLQHPRKGHDVLLNALAELRDLPWRAAIVGGVHNAEHAALLARMVEDLALSDRMTLMGRVPQDVLDGLYATASVFALATRYEGYGMVFDEALAWGLPIISCATGAVPDTVPKGAGILVASDNVGELSGALGRVLTDKALRGRMARIALRAGSKLPTWKDTARVAGGVLDSLNA</sequence>
<dbReference type="SUPFAM" id="SSF53756">
    <property type="entry name" value="UDP-Glycosyltransferase/glycogen phosphorylase"/>
    <property type="match status" value="1"/>
</dbReference>
<evidence type="ECO:0000313" key="5">
    <source>
        <dbReference type="EMBL" id="QXL87030.1"/>
    </source>
</evidence>
<dbReference type="Gene3D" id="3.40.50.2000">
    <property type="entry name" value="Glycogen Phosphorylase B"/>
    <property type="match status" value="2"/>
</dbReference>
<evidence type="ECO:0000256" key="1">
    <source>
        <dbReference type="ARBA" id="ARBA00022679"/>
    </source>
</evidence>
<keyword evidence="1" id="KW-0808">Transferase</keyword>
<dbReference type="PANTHER" id="PTHR46401">
    <property type="entry name" value="GLYCOSYLTRANSFERASE WBBK-RELATED"/>
    <property type="match status" value="1"/>
</dbReference>
<dbReference type="InterPro" id="IPR028098">
    <property type="entry name" value="Glyco_trans_4-like_N"/>
</dbReference>
<reference evidence="5 6" key="1">
    <citation type="submission" date="2021-07" db="EMBL/GenBank/DDBJ databases">
        <title>Karlodiniumbacter phycospheric gen. nov., sp. nov., a phycosphere bacterium isolated from karlodinium veneficum.</title>
        <authorList>
            <person name="Peng Y."/>
            <person name="Jiang L."/>
            <person name="Lee J."/>
        </authorList>
    </citation>
    <scope>NUCLEOTIDE SEQUENCE</scope>
    <source>
        <strain evidence="5 6">N5</strain>
    </source>
</reference>
<dbReference type="EMBL" id="CP078073">
    <property type="protein sequence ID" value="QXL87030.1"/>
    <property type="molecule type" value="Genomic_DNA"/>
</dbReference>
<dbReference type="CDD" id="cd03801">
    <property type="entry name" value="GT4_PimA-like"/>
    <property type="match status" value="1"/>
</dbReference>
<evidence type="ECO:0000313" key="4">
    <source>
        <dbReference type="EMBL" id="MBY4894364.1"/>
    </source>
</evidence>
<feature type="domain" description="Glycosyl transferase family 1" evidence="2">
    <location>
        <begin position="163"/>
        <end position="320"/>
    </location>
</feature>
<dbReference type="AlphaFoldDB" id="A0A975TTA3"/>
<dbReference type="Proteomes" id="UP000693972">
    <property type="component" value="Unassembled WGS sequence"/>
</dbReference>
<organism evidence="5">
    <name type="scientific">Gymnodinialimonas phycosphaerae</name>
    <dbReference type="NCBI Taxonomy" id="2841589"/>
    <lineage>
        <taxon>Bacteria</taxon>
        <taxon>Pseudomonadati</taxon>
        <taxon>Pseudomonadota</taxon>
        <taxon>Alphaproteobacteria</taxon>
        <taxon>Rhodobacterales</taxon>
        <taxon>Paracoccaceae</taxon>
        <taxon>Gymnodinialimonas</taxon>
    </lineage>
</organism>
<feature type="domain" description="Glycosyltransferase subfamily 4-like N-terminal" evidence="3">
    <location>
        <begin position="84"/>
        <end position="158"/>
    </location>
</feature>
<name>A0A975TTA3_9RHOB</name>